<evidence type="ECO:0000256" key="4">
    <source>
        <dbReference type="ARBA" id="ARBA00022692"/>
    </source>
</evidence>
<dbReference type="PANTHER" id="PTHR43227">
    <property type="entry name" value="BLL4140 PROTEIN"/>
    <property type="match status" value="1"/>
</dbReference>
<dbReference type="PANTHER" id="PTHR43227:SF8">
    <property type="entry name" value="DIACETYLCHITOBIOSE UPTAKE SYSTEM PERMEASE PROTEIN DASB"/>
    <property type="match status" value="1"/>
</dbReference>
<dbReference type="CDD" id="cd06261">
    <property type="entry name" value="TM_PBP2"/>
    <property type="match status" value="1"/>
</dbReference>
<comment type="similarity">
    <text evidence="7">Belongs to the binding-protein-dependent transport system permease family.</text>
</comment>
<evidence type="ECO:0000256" key="1">
    <source>
        <dbReference type="ARBA" id="ARBA00004651"/>
    </source>
</evidence>
<dbReference type="Gene3D" id="1.10.3720.10">
    <property type="entry name" value="MetI-like"/>
    <property type="match status" value="1"/>
</dbReference>
<keyword evidence="6 7" id="KW-0472">Membrane</keyword>
<organism evidence="9 10">
    <name type="scientific">Arthrobacter pullicola</name>
    <dbReference type="NCBI Taxonomy" id="2762224"/>
    <lineage>
        <taxon>Bacteria</taxon>
        <taxon>Bacillati</taxon>
        <taxon>Actinomycetota</taxon>
        <taxon>Actinomycetes</taxon>
        <taxon>Micrococcales</taxon>
        <taxon>Micrococcaceae</taxon>
        <taxon>Arthrobacter</taxon>
    </lineage>
</organism>
<feature type="transmembrane region" description="Helical" evidence="7">
    <location>
        <begin position="145"/>
        <end position="171"/>
    </location>
</feature>
<reference evidence="9 10" key="1">
    <citation type="submission" date="2020-08" db="EMBL/GenBank/DDBJ databases">
        <title>A Genomic Blueprint of the Chicken Gut Microbiome.</title>
        <authorList>
            <person name="Gilroy R."/>
            <person name="Ravi A."/>
            <person name="Getino M."/>
            <person name="Pursley I."/>
            <person name="Horton D.L."/>
            <person name="Alikhan N.-F."/>
            <person name="Baker D."/>
            <person name="Gharbi K."/>
            <person name="Hall N."/>
            <person name="Watson M."/>
            <person name="Adriaenssens E.M."/>
            <person name="Foster-Nyarko E."/>
            <person name="Jarju S."/>
            <person name="Secka A."/>
            <person name="Antonio M."/>
            <person name="Oren A."/>
            <person name="Chaudhuri R."/>
            <person name="La Ragione R.M."/>
            <person name="Hildebrand F."/>
            <person name="Pallen M.J."/>
        </authorList>
    </citation>
    <scope>NUCLEOTIDE SEQUENCE [LARGE SCALE GENOMIC DNA]</scope>
    <source>
        <strain evidence="9 10">Sa2BUA2</strain>
    </source>
</reference>
<keyword evidence="2 7" id="KW-0813">Transport</keyword>
<proteinExistence type="inferred from homology"/>
<dbReference type="InterPro" id="IPR000515">
    <property type="entry name" value="MetI-like"/>
</dbReference>
<feature type="transmembrane region" description="Helical" evidence="7">
    <location>
        <begin position="253"/>
        <end position="275"/>
    </location>
</feature>
<feature type="domain" description="ABC transmembrane type-1" evidence="8">
    <location>
        <begin position="58"/>
        <end position="274"/>
    </location>
</feature>
<evidence type="ECO:0000256" key="5">
    <source>
        <dbReference type="ARBA" id="ARBA00022989"/>
    </source>
</evidence>
<evidence type="ECO:0000256" key="3">
    <source>
        <dbReference type="ARBA" id="ARBA00022475"/>
    </source>
</evidence>
<accession>A0ABR8YHG8</accession>
<keyword evidence="5 7" id="KW-1133">Transmembrane helix</keyword>
<comment type="caution">
    <text evidence="9">The sequence shown here is derived from an EMBL/GenBank/DDBJ whole genome shotgun (WGS) entry which is preliminary data.</text>
</comment>
<feature type="transmembrane region" description="Helical" evidence="7">
    <location>
        <begin position="93"/>
        <end position="116"/>
    </location>
</feature>
<dbReference type="Proteomes" id="UP000652763">
    <property type="component" value="Unassembled WGS sequence"/>
</dbReference>
<name>A0ABR8YHG8_9MICC</name>
<dbReference type="InterPro" id="IPR050809">
    <property type="entry name" value="UgpAE/MalFG_permease"/>
</dbReference>
<dbReference type="EMBL" id="JACSQC010000003">
    <property type="protein sequence ID" value="MBD8043656.1"/>
    <property type="molecule type" value="Genomic_DNA"/>
</dbReference>
<evidence type="ECO:0000256" key="7">
    <source>
        <dbReference type="RuleBase" id="RU363032"/>
    </source>
</evidence>
<evidence type="ECO:0000256" key="2">
    <source>
        <dbReference type="ARBA" id="ARBA00022448"/>
    </source>
</evidence>
<sequence length="285" mass="31657">MIPAVLVLAAALGYPLTWQVITSLQEFGLAQQFGQPPEFVGLQNYIQLLTDSYTWAVVARSLIFCLVCAGATMAVGIALALLMKRVTKVIRNILQIALLLAWAMPVVAAMTVWIWLFDWRRSIVNWLLTQAGLDFQGYNWLAAPLTFYLVAAIIVIWMSVPFVAFSVYAGLTQVSDEVVEAAQLDGATGWQRLIHIMLPMIRPVLAIVMLLQVIWDLRVFTQIRILQDVGSVPSETNLLGTYIHQLGTGSGDFGMSSAVSIFMLVLTLSISWFYVRRMIREDGAA</sequence>
<evidence type="ECO:0000313" key="9">
    <source>
        <dbReference type="EMBL" id="MBD8043656.1"/>
    </source>
</evidence>
<evidence type="ECO:0000259" key="8">
    <source>
        <dbReference type="PROSITE" id="PS50928"/>
    </source>
</evidence>
<feature type="transmembrane region" description="Helical" evidence="7">
    <location>
        <begin position="192"/>
        <end position="215"/>
    </location>
</feature>
<gene>
    <name evidence="9" type="ORF">H9638_07495</name>
</gene>
<dbReference type="PROSITE" id="PS50928">
    <property type="entry name" value="ABC_TM1"/>
    <property type="match status" value="1"/>
</dbReference>
<comment type="subcellular location">
    <subcellularLocation>
        <location evidence="1 7">Cell membrane</location>
        <topology evidence="1 7">Multi-pass membrane protein</topology>
    </subcellularLocation>
</comment>
<protein>
    <submittedName>
        <fullName evidence="9">Sugar ABC transporter permease</fullName>
    </submittedName>
</protein>
<evidence type="ECO:0000313" key="10">
    <source>
        <dbReference type="Proteomes" id="UP000652763"/>
    </source>
</evidence>
<dbReference type="SUPFAM" id="SSF161098">
    <property type="entry name" value="MetI-like"/>
    <property type="match status" value="1"/>
</dbReference>
<feature type="transmembrane region" description="Helical" evidence="7">
    <location>
        <begin position="54"/>
        <end position="81"/>
    </location>
</feature>
<dbReference type="InterPro" id="IPR035906">
    <property type="entry name" value="MetI-like_sf"/>
</dbReference>
<dbReference type="Pfam" id="PF00528">
    <property type="entry name" value="BPD_transp_1"/>
    <property type="match status" value="1"/>
</dbReference>
<keyword evidence="4 7" id="KW-0812">Transmembrane</keyword>
<evidence type="ECO:0000256" key="6">
    <source>
        <dbReference type="ARBA" id="ARBA00023136"/>
    </source>
</evidence>
<keyword evidence="3" id="KW-1003">Cell membrane</keyword>
<keyword evidence="10" id="KW-1185">Reference proteome</keyword>